<dbReference type="PANTHER" id="PTHR12788:SF10">
    <property type="entry name" value="PROTEIN-TYROSINE SULFOTRANSFERASE"/>
    <property type="match status" value="1"/>
</dbReference>
<keyword evidence="1" id="KW-0808">Transferase</keyword>
<dbReference type="InterPro" id="IPR026634">
    <property type="entry name" value="TPST-like"/>
</dbReference>
<dbReference type="Proteomes" id="UP000319383">
    <property type="component" value="Chromosome"/>
</dbReference>
<evidence type="ECO:0000313" key="2">
    <source>
        <dbReference type="EMBL" id="QDU47028.1"/>
    </source>
</evidence>
<dbReference type="GO" id="GO:0008476">
    <property type="term" value="F:protein-tyrosine sulfotransferase activity"/>
    <property type="evidence" value="ECO:0007669"/>
    <property type="project" value="InterPro"/>
</dbReference>
<proteinExistence type="predicted"/>
<sequence length="323" mass="36568">MPSHDQRVPEYQRTEELETLLKFFEARLGPVEQREITELPLCDEPIVYVMGCARSGTTLVYQYLAQSGLFAYPSNFLSRFYYAPYLGAQLQKMLYDCDFRDEIGGAVGAAFESQLGKTRGALSPHEFWYFWRRFFQFGETQQLSDAELASSDGQTFIRELRALQTAFAKPLVLKGMILNWHIPYLAHLFANSYFVIVQRDVADNAQSLLAARREFSGSDTAWYSFKPPGYEQVLSLAPPQQTAWQVLATNAAIQRGAAAIPQERVVHVSYEQFCAAPGSLLQEISDRCQRPLSANAGDLPSSFEVRQRSDGHNWPQIIRAVQP</sequence>
<evidence type="ECO:0008006" key="4">
    <source>
        <dbReference type="Google" id="ProtNLM"/>
    </source>
</evidence>
<accession>A0A517ZX44</accession>
<evidence type="ECO:0000313" key="3">
    <source>
        <dbReference type="Proteomes" id="UP000319383"/>
    </source>
</evidence>
<dbReference type="InterPro" id="IPR027417">
    <property type="entry name" value="P-loop_NTPase"/>
</dbReference>
<reference evidence="2 3" key="1">
    <citation type="submission" date="2019-02" db="EMBL/GenBank/DDBJ databases">
        <title>Deep-cultivation of Planctomycetes and their phenomic and genomic characterization uncovers novel biology.</title>
        <authorList>
            <person name="Wiegand S."/>
            <person name="Jogler M."/>
            <person name="Boedeker C."/>
            <person name="Pinto D."/>
            <person name="Vollmers J."/>
            <person name="Rivas-Marin E."/>
            <person name="Kohn T."/>
            <person name="Peeters S.H."/>
            <person name="Heuer A."/>
            <person name="Rast P."/>
            <person name="Oberbeckmann S."/>
            <person name="Bunk B."/>
            <person name="Jeske O."/>
            <person name="Meyerdierks A."/>
            <person name="Storesund J.E."/>
            <person name="Kallscheuer N."/>
            <person name="Luecker S."/>
            <person name="Lage O.M."/>
            <person name="Pohl T."/>
            <person name="Merkel B.J."/>
            <person name="Hornburger P."/>
            <person name="Mueller R.-W."/>
            <person name="Bruemmer F."/>
            <person name="Labrenz M."/>
            <person name="Spormann A.M."/>
            <person name="Op den Camp H."/>
            <person name="Overmann J."/>
            <person name="Amann R."/>
            <person name="Jetten M.S.M."/>
            <person name="Mascher T."/>
            <person name="Medema M.H."/>
            <person name="Devos D.P."/>
            <person name="Kaster A.-K."/>
            <person name="Ovreas L."/>
            <person name="Rohde M."/>
            <person name="Galperin M.Y."/>
            <person name="Jogler C."/>
        </authorList>
    </citation>
    <scope>NUCLEOTIDE SEQUENCE [LARGE SCALE GENOMIC DNA]</scope>
    <source>
        <strain evidence="2 3">Mal52</strain>
    </source>
</reference>
<evidence type="ECO:0000256" key="1">
    <source>
        <dbReference type="ARBA" id="ARBA00022679"/>
    </source>
</evidence>
<dbReference type="PANTHER" id="PTHR12788">
    <property type="entry name" value="PROTEIN-TYROSINE SULFOTRANSFERASE 2"/>
    <property type="match status" value="1"/>
</dbReference>
<protein>
    <recommendedName>
        <fullName evidence="4">Sulfotransferase domain protein</fullName>
    </recommendedName>
</protein>
<dbReference type="Pfam" id="PF13469">
    <property type="entry name" value="Sulfotransfer_3"/>
    <property type="match status" value="1"/>
</dbReference>
<dbReference type="AlphaFoldDB" id="A0A517ZX44"/>
<dbReference type="SUPFAM" id="SSF52540">
    <property type="entry name" value="P-loop containing nucleoside triphosphate hydrolases"/>
    <property type="match status" value="1"/>
</dbReference>
<gene>
    <name evidence="2" type="ORF">Mal52_55560</name>
</gene>
<dbReference type="Gene3D" id="3.40.50.300">
    <property type="entry name" value="P-loop containing nucleotide triphosphate hydrolases"/>
    <property type="match status" value="1"/>
</dbReference>
<dbReference type="EMBL" id="CP036276">
    <property type="protein sequence ID" value="QDU47028.1"/>
    <property type="molecule type" value="Genomic_DNA"/>
</dbReference>
<dbReference type="RefSeq" id="WP_145379642.1">
    <property type="nucleotide sequence ID" value="NZ_CP036276.1"/>
</dbReference>
<name>A0A517ZX44_9PLAN</name>
<keyword evidence="3" id="KW-1185">Reference proteome</keyword>
<organism evidence="2 3">
    <name type="scientific">Symmachiella dynata</name>
    <dbReference type="NCBI Taxonomy" id="2527995"/>
    <lineage>
        <taxon>Bacteria</taxon>
        <taxon>Pseudomonadati</taxon>
        <taxon>Planctomycetota</taxon>
        <taxon>Planctomycetia</taxon>
        <taxon>Planctomycetales</taxon>
        <taxon>Planctomycetaceae</taxon>
        <taxon>Symmachiella</taxon>
    </lineage>
</organism>
<dbReference type="KEGG" id="sdyn:Mal52_55560"/>